<evidence type="ECO:0000313" key="6">
    <source>
        <dbReference type="EMBL" id="CAD7358627.1"/>
    </source>
</evidence>
<protein>
    <submittedName>
        <fullName evidence="7">IclR family transcriptional regulator</fullName>
    </submittedName>
    <submittedName>
        <fullName evidence="8">Transcriptional regulator, IclR family</fullName>
    </submittedName>
</protein>
<reference evidence="6 9" key="3">
    <citation type="submission" date="2020-11" db="EMBL/GenBank/DDBJ databases">
        <authorList>
            <consortium name="Pathogen Informatics"/>
        </authorList>
    </citation>
    <scope>NUCLEOTIDE SEQUENCE [LARGE SCALE GENOMIC DNA]</scope>
    <source>
        <strain evidence="6 9">NCTC12218</strain>
    </source>
</reference>
<evidence type="ECO:0000313" key="8">
    <source>
        <dbReference type="EMBL" id="SUM86254.1"/>
    </source>
</evidence>
<dbReference type="InterPro" id="IPR036388">
    <property type="entry name" value="WH-like_DNA-bd_sf"/>
</dbReference>
<dbReference type="InterPro" id="IPR005471">
    <property type="entry name" value="Tscrpt_reg_IclR_N"/>
</dbReference>
<evidence type="ECO:0000256" key="1">
    <source>
        <dbReference type="ARBA" id="ARBA00023015"/>
    </source>
</evidence>
<dbReference type="Gene3D" id="3.30.450.40">
    <property type="match status" value="1"/>
</dbReference>
<accession>A0A7Z7QMF7</accession>
<evidence type="ECO:0000313" key="10">
    <source>
        <dbReference type="Proteomes" id="UP000572988"/>
    </source>
</evidence>
<dbReference type="Pfam" id="PF09339">
    <property type="entry name" value="HTH_IclR"/>
    <property type="match status" value="1"/>
</dbReference>
<dbReference type="Proteomes" id="UP000572988">
    <property type="component" value="Unassembled WGS sequence"/>
</dbReference>
<reference evidence="7 10" key="1">
    <citation type="submission" date="2018-01" db="EMBL/GenBank/DDBJ databases">
        <title>Complete genome sequence of Staphylococcus Scheliferi isolated from human.</title>
        <authorList>
            <person name="Abouelkhair M.A."/>
            <person name="Bemis D.A."/>
            <person name="Kania S.A."/>
        </authorList>
    </citation>
    <scope>NUCLEOTIDE SEQUENCE [LARGE SCALE GENOMIC DNA]</scope>
    <source>
        <strain evidence="7 10">ATCC 43808</strain>
    </source>
</reference>
<dbReference type="GO" id="GO:0045892">
    <property type="term" value="P:negative regulation of DNA-templated transcription"/>
    <property type="evidence" value="ECO:0007669"/>
    <property type="project" value="TreeGrafter"/>
</dbReference>
<keyword evidence="3" id="KW-0804">Transcription</keyword>
<keyword evidence="10" id="KW-1185">Reference proteome</keyword>
<evidence type="ECO:0000259" key="4">
    <source>
        <dbReference type="PROSITE" id="PS51077"/>
    </source>
</evidence>
<dbReference type="EMBL" id="POVK01000018">
    <property type="protein sequence ID" value="NHA34172.1"/>
    <property type="molecule type" value="Genomic_DNA"/>
</dbReference>
<dbReference type="EMBL" id="UHEF01000001">
    <property type="protein sequence ID" value="SUM86254.1"/>
    <property type="molecule type" value="Genomic_DNA"/>
</dbReference>
<reference evidence="8" key="2">
    <citation type="submission" date="2018-06" db="EMBL/GenBank/DDBJ databases">
        <authorList>
            <consortium name="Pathogen Informatics"/>
            <person name="Doyle S."/>
        </authorList>
    </citation>
    <scope>NUCLEOTIDE SEQUENCE [LARGE SCALE GENOMIC DNA]</scope>
    <source>
        <strain evidence="8">NCTC12218</strain>
    </source>
</reference>
<sequence>MADYTPIKTVVQAFEILDLLSDKQKMGISEMARVLSLPKSTIYRNLRTLSDLAIVEQDANENYHLGYKILTYQNQIKSTDALVNQLKPFMQNLVRTTGESVNLGILLEDEVLILHTEYGDQYTLQTHLSPTTPLHCSGIGKLFLHTWSDEKLKAYFSRAERRTIHTITELESFKAHMAARTDVHLAVDNEEYEYGLMCIATPILDAHHQIRAALSISGPVSRLEHKGLSTIKTALLNEAQEAIDYLQNIGYWK</sequence>
<dbReference type="SUPFAM" id="SSF46785">
    <property type="entry name" value="Winged helix' DNA-binding domain"/>
    <property type="match status" value="1"/>
</dbReference>
<proteinExistence type="predicted"/>
<gene>
    <name evidence="8" type="primary">kdgR</name>
    <name evidence="7" type="ORF">C1O36_06525</name>
    <name evidence="8" type="ORF">NCTC12218_00208</name>
</gene>
<dbReference type="InterPro" id="IPR029016">
    <property type="entry name" value="GAF-like_dom_sf"/>
</dbReference>
<name>A0A7Z7QMF7_STASC</name>
<organism evidence="8">
    <name type="scientific">Staphylococcus schleiferi</name>
    <dbReference type="NCBI Taxonomy" id="1295"/>
    <lineage>
        <taxon>Bacteria</taxon>
        <taxon>Bacillati</taxon>
        <taxon>Bacillota</taxon>
        <taxon>Bacilli</taxon>
        <taxon>Bacillales</taxon>
        <taxon>Staphylococcaceae</taxon>
        <taxon>Staphylococcus</taxon>
    </lineage>
</organism>
<feature type="domain" description="HTH iclR-type" evidence="4">
    <location>
        <begin position="7"/>
        <end position="67"/>
    </location>
</feature>
<dbReference type="Gene3D" id="1.10.10.10">
    <property type="entry name" value="Winged helix-like DNA-binding domain superfamily/Winged helix DNA-binding domain"/>
    <property type="match status" value="1"/>
</dbReference>
<dbReference type="Pfam" id="PF01614">
    <property type="entry name" value="IclR_C"/>
    <property type="match status" value="1"/>
</dbReference>
<dbReference type="AlphaFoldDB" id="A0A7Z7QMF7"/>
<dbReference type="InterPro" id="IPR036390">
    <property type="entry name" value="WH_DNA-bd_sf"/>
</dbReference>
<dbReference type="InterPro" id="IPR050707">
    <property type="entry name" value="HTH_MetabolicPath_Reg"/>
</dbReference>
<evidence type="ECO:0000313" key="7">
    <source>
        <dbReference type="EMBL" id="NHA34172.1"/>
    </source>
</evidence>
<dbReference type="GO" id="GO:0003677">
    <property type="term" value="F:DNA binding"/>
    <property type="evidence" value="ECO:0007669"/>
    <property type="project" value="UniProtKB-KW"/>
</dbReference>
<dbReference type="GO" id="GO:0003700">
    <property type="term" value="F:DNA-binding transcription factor activity"/>
    <property type="evidence" value="ECO:0007669"/>
    <property type="project" value="TreeGrafter"/>
</dbReference>
<dbReference type="InterPro" id="IPR014757">
    <property type="entry name" value="Tscrpt_reg_IclR_C"/>
</dbReference>
<dbReference type="EMBL" id="LR962863">
    <property type="protein sequence ID" value="CAD7358627.1"/>
    <property type="molecule type" value="Genomic_DNA"/>
</dbReference>
<dbReference type="PROSITE" id="PS51077">
    <property type="entry name" value="HTH_ICLR"/>
    <property type="match status" value="1"/>
</dbReference>
<dbReference type="RefSeq" id="WP_016425922.1">
    <property type="nucleotide sequence ID" value="NZ_CABKRV010000002.1"/>
</dbReference>
<dbReference type="SMART" id="SM00346">
    <property type="entry name" value="HTH_ICLR"/>
    <property type="match status" value="1"/>
</dbReference>
<evidence type="ECO:0000313" key="9">
    <source>
        <dbReference type="Proteomes" id="UP000264146"/>
    </source>
</evidence>
<dbReference type="PROSITE" id="PS51078">
    <property type="entry name" value="ICLR_ED"/>
    <property type="match status" value="1"/>
</dbReference>
<keyword evidence="2" id="KW-0238">DNA-binding</keyword>
<keyword evidence="1" id="KW-0805">Transcription regulation</keyword>
<dbReference type="Proteomes" id="UP000264146">
    <property type="component" value="Chromosome"/>
</dbReference>
<evidence type="ECO:0000259" key="5">
    <source>
        <dbReference type="PROSITE" id="PS51078"/>
    </source>
</evidence>
<dbReference type="PANTHER" id="PTHR30136">
    <property type="entry name" value="HELIX-TURN-HELIX TRANSCRIPTIONAL REGULATOR, ICLR FAMILY"/>
    <property type="match status" value="1"/>
</dbReference>
<feature type="domain" description="IclR-ED" evidence="5">
    <location>
        <begin position="68"/>
        <end position="248"/>
    </location>
</feature>
<evidence type="ECO:0000256" key="3">
    <source>
        <dbReference type="ARBA" id="ARBA00023163"/>
    </source>
</evidence>
<evidence type="ECO:0000256" key="2">
    <source>
        <dbReference type="ARBA" id="ARBA00023125"/>
    </source>
</evidence>
<dbReference type="SUPFAM" id="SSF55781">
    <property type="entry name" value="GAF domain-like"/>
    <property type="match status" value="1"/>
</dbReference>
<dbReference type="PANTHER" id="PTHR30136:SF35">
    <property type="entry name" value="HTH-TYPE TRANSCRIPTIONAL REGULATOR RV1719"/>
    <property type="match status" value="1"/>
</dbReference>